<dbReference type="Pfam" id="PF00535">
    <property type="entry name" value="Glycos_transf_2"/>
    <property type="match status" value="1"/>
</dbReference>
<dbReference type="SUPFAM" id="SSF53448">
    <property type="entry name" value="Nucleotide-diphospho-sugar transferases"/>
    <property type="match status" value="1"/>
</dbReference>
<sequence>MSAATRVLRRVRRVLGAAVRRAFAPGGPRHPLVSVIVPVYNVEAYLGSTIDSVTGQTLRDLEIILVDDGSTDGSRRVAARKAFADARIRRFRQENAGPGPARELGIAHARGEYLAFLDSDDVLPPRALELLVGAAREADADVAVGAFRRFSSTAVWVADWVGELHRVPRTGRLEQFPELLRNNYPPGKVYRRAFWQGLGLHFRRGAIYEDQPLIALVMQAANRIAVVPDIVYDYRARDDRSSISQRPEDLRDLRDRVLAWELTRDALAEADAPPSVVRAWYRTLFSTHFHWYLDNDAIASDEYWGILREAARSLLGSAPAGALDAVVAERKSLLALLADDRRERVQELRAAGMPRHPEVFFTGADAGGLRYRFDDGLPVEAQTTLPEAVRVGHALEGGGIEAGERVRVTIAGRAWFRGTPADAAGAPVIELHRSDGARIAPVDVHANRHAGGFEVVFELDPATEASHEIVARVSLGGFERDETLGRAELDWLNAGELAVPLPHGGRAAIAADPNPHIPVRIGIHPRG</sequence>
<dbReference type="Gene3D" id="3.90.550.10">
    <property type="entry name" value="Spore Coat Polysaccharide Biosynthesis Protein SpsA, Chain A"/>
    <property type="match status" value="1"/>
</dbReference>
<dbReference type="PANTHER" id="PTHR22916:SF3">
    <property type="entry name" value="UDP-GLCNAC:BETAGAL BETA-1,3-N-ACETYLGLUCOSAMINYLTRANSFERASE-LIKE PROTEIN 1"/>
    <property type="match status" value="1"/>
</dbReference>
<dbReference type="InterPro" id="IPR029044">
    <property type="entry name" value="Nucleotide-diphossugar_trans"/>
</dbReference>
<protein>
    <submittedName>
        <fullName evidence="2">Glycosyltransferase</fullName>
    </submittedName>
</protein>
<dbReference type="CDD" id="cd00761">
    <property type="entry name" value="Glyco_tranf_GTA_type"/>
    <property type="match status" value="1"/>
</dbReference>
<gene>
    <name evidence="2" type="ORF">G127AT_03260</name>
</gene>
<proteinExistence type="predicted"/>
<dbReference type="PANTHER" id="PTHR22916">
    <property type="entry name" value="GLYCOSYLTRANSFERASE"/>
    <property type="match status" value="1"/>
</dbReference>
<evidence type="ECO:0000259" key="1">
    <source>
        <dbReference type="Pfam" id="PF00535"/>
    </source>
</evidence>
<feature type="domain" description="Glycosyltransferase 2-like" evidence="1">
    <location>
        <begin position="34"/>
        <end position="193"/>
    </location>
</feature>
<dbReference type="InterPro" id="IPR001173">
    <property type="entry name" value="Glyco_trans_2-like"/>
</dbReference>
<accession>A0A975FNL9</accession>
<dbReference type="Proteomes" id="UP000671914">
    <property type="component" value="Chromosome"/>
</dbReference>
<keyword evidence="3" id="KW-1185">Reference proteome</keyword>
<reference evidence="2" key="1">
    <citation type="submission" date="2021-03" db="EMBL/GenBank/DDBJ databases">
        <title>Agromyces archimandritus sp. nov., isolated from the cockroach Archimandrita tessellata.</title>
        <authorList>
            <person name="Guzman J."/>
            <person name="Ortuzar M."/>
            <person name="Poehlein A."/>
            <person name="Daniel R."/>
            <person name="Trujillo M."/>
            <person name="Vilcinskas A."/>
        </authorList>
    </citation>
    <scope>NUCLEOTIDE SEQUENCE</scope>
    <source>
        <strain evidence="2">G127AT</strain>
    </source>
</reference>
<dbReference type="KEGG" id="aarc:G127AT_03260"/>
<organism evidence="2 3">
    <name type="scientific">Agromyces archimandritae</name>
    <dbReference type="NCBI Taxonomy" id="2781962"/>
    <lineage>
        <taxon>Bacteria</taxon>
        <taxon>Bacillati</taxon>
        <taxon>Actinomycetota</taxon>
        <taxon>Actinomycetes</taxon>
        <taxon>Micrococcales</taxon>
        <taxon>Microbacteriaceae</taxon>
        <taxon>Agromyces</taxon>
    </lineage>
</organism>
<dbReference type="RefSeq" id="WP_210899745.1">
    <property type="nucleotide sequence ID" value="NZ_CP071696.1"/>
</dbReference>
<dbReference type="GO" id="GO:0016758">
    <property type="term" value="F:hexosyltransferase activity"/>
    <property type="evidence" value="ECO:0007669"/>
    <property type="project" value="UniProtKB-ARBA"/>
</dbReference>
<evidence type="ECO:0000313" key="2">
    <source>
        <dbReference type="EMBL" id="QTX05261.1"/>
    </source>
</evidence>
<evidence type="ECO:0000313" key="3">
    <source>
        <dbReference type="Proteomes" id="UP000671914"/>
    </source>
</evidence>
<dbReference type="AlphaFoldDB" id="A0A975FNL9"/>
<dbReference type="EMBL" id="CP071696">
    <property type="protein sequence ID" value="QTX05261.1"/>
    <property type="molecule type" value="Genomic_DNA"/>
</dbReference>
<name>A0A975FNL9_9MICO</name>